<dbReference type="Proteomes" id="UP000585050">
    <property type="component" value="Unassembled WGS sequence"/>
</dbReference>
<evidence type="ECO:0000313" key="4">
    <source>
        <dbReference type="Proteomes" id="UP000585050"/>
    </source>
</evidence>
<dbReference type="Pfam" id="PF14059">
    <property type="entry name" value="DUF4251"/>
    <property type="match status" value="1"/>
</dbReference>
<sequence>MKNLSKNINLAFASLCLILCCSLSSYAQDSTSTSLTKQELKAQKKAEKKANKEKKKAAKLAEEQADHDKAVTALVTKSFTLQANQAYDRRGQTINVDASLNFVRVEGDRAVVQLAFPQLVGFNGVGGVTVDGNITNYEIKKNEKTGTTSVTFHVQGPTMMANVTIDLEKDGNWANSSVEGDFSAAELNFRGVLVPNFDSDSYEGTTRY</sequence>
<dbReference type="InterPro" id="IPR025347">
    <property type="entry name" value="DUF4251"/>
</dbReference>
<reference evidence="3 4" key="1">
    <citation type="submission" date="2020-04" db="EMBL/GenBank/DDBJ databases">
        <title>Flammeovirga sp. SR4, a novel species isolated from seawater.</title>
        <authorList>
            <person name="Wang X."/>
        </authorList>
    </citation>
    <scope>NUCLEOTIDE SEQUENCE [LARGE SCALE GENOMIC DNA]</scope>
    <source>
        <strain evidence="3 4">SR4</strain>
    </source>
</reference>
<evidence type="ECO:0000256" key="2">
    <source>
        <dbReference type="SAM" id="SignalP"/>
    </source>
</evidence>
<name>A0A7X8XVB5_9BACT</name>
<keyword evidence="2" id="KW-0732">Signal</keyword>
<comment type="caution">
    <text evidence="3">The sequence shown here is derived from an EMBL/GenBank/DDBJ whole genome shotgun (WGS) entry which is preliminary data.</text>
</comment>
<accession>A0A7X8XVB5</accession>
<evidence type="ECO:0000256" key="1">
    <source>
        <dbReference type="SAM" id="Coils"/>
    </source>
</evidence>
<protein>
    <submittedName>
        <fullName evidence="3">DUF4251 domain-containing protein</fullName>
    </submittedName>
</protein>
<keyword evidence="1" id="KW-0175">Coiled coil</keyword>
<feature type="signal peptide" evidence="2">
    <location>
        <begin position="1"/>
        <end position="27"/>
    </location>
</feature>
<organism evidence="3 4">
    <name type="scientific">Flammeovirga agarivorans</name>
    <dbReference type="NCBI Taxonomy" id="2726742"/>
    <lineage>
        <taxon>Bacteria</taxon>
        <taxon>Pseudomonadati</taxon>
        <taxon>Bacteroidota</taxon>
        <taxon>Cytophagia</taxon>
        <taxon>Cytophagales</taxon>
        <taxon>Flammeovirgaceae</taxon>
        <taxon>Flammeovirga</taxon>
    </lineage>
</organism>
<keyword evidence="4" id="KW-1185">Reference proteome</keyword>
<gene>
    <name evidence="3" type="ORF">HGP29_06790</name>
</gene>
<feature type="chain" id="PRO_5030728315" evidence="2">
    <location>
        <begin position="28"/>
        <end position="208"/>
    </location>
</feature>
<dbReference type="RefSeq" id="WP_168881615.1">
    <property type="nucleotide sequence ID" value="NZ_JABAIL010000002.1"/>
</dbReference>
<dbReference type="AlphaFoldDB" id="A0A7X8XVB5"/>
<proteinExistence type="predicted"/>
<dbReference type="Gene3D" id="2.40.128.410">
    <property type="match status" value="1"/>
</dbReference>
<evidence type="ECO:0000313" key="3">
    <source>
        <dbReference type="EMBL" id="NLR90905.1"/>
    </source>
</evidence>
<dbReference type="EMBL" id="JABAIL010000002">
    <property type="protein sequence ID" value="NLR90905.1"/>
    <property type="molecule type" value="Genomic_DNA"/>
</dbReference>
<feature type="coiled-coil region" evidence="1">
    <location>
        <begin position="35"/>
        <end position="64"/>
    </location>
</feature>